<keyword evidence="3" id="KW-1185">Reference proteome</keyword>
<organism evidence="2 3">
    <name type="scientific">Marinibacterium profundimaris</name>
    <dbReference type="NCBI Taxonomy" id="1679460"/>
    <lineage>
        <taxon>Bacteria</taxon>
        <taxon>Pseudomonadati</taxon>
        <taxon>Pseudomonadota</taxon>
        <taxon>Alphaproteobacteria</taxon>
        <taxon>Rhodobacterales</taxon>
        <taxon>Paracoccaceae</taxon>
        <taxon>Marinibacterium</taxon>
    </lineage>
</organism>
<proteinExistence type="predicted"/>
<evidence type="ECO:0000313" key="3">
    <source>
        <dbReference type="Proteomes" id="UP000215377"/>
    </source>
</evidence>
<comment type="caution">
    <text evidence="2">The sequence shown here is derived from an EMBL/GenBank/DDBJ whole genome shotgun (WGS) entry which is preliminary data.</text>
</comment>
<name>A0A225NR34_9RHOB</name>
<dbReference type="Proteomes" id="UP000215377">
    <property type="component" value="Unassembled WGS sequence"/>
</dbReference>
<dbReference type="InterPro" id="IPR031321">
    <property type="entry name" value="UCP012641"/>
</dbReference>
<dbReference type="OrthoDB" id="256753at2"/>
<dbReference type="Pfam" id="PF10005">
    <property type="entry name" value="Zn_ribbon_DZR_6"/>
    <property type="match status" value="1"/>
</dbReference>
<reference evidence="2 3" key="1">
    <citation type="submission" date="2013-04" db="EMBL/GenBank/DDBJ databases">
        <title>Oceanicola sp. 22II1-22F33 Genome Sequencing.</title>
        <authorList>
            <person name="Lai Q."/>
            <person name="Li G."/>
            <person name="Shao Z."/>
        </authorList>
    </citation>
    <scope>NUCLEOTIDE SEQUENCE [LARGE SCALE GENOMIC DNA]</scope>
    <source>
        <strain evidence="2 3">22II1-22F33</strain>
    </source>
</reference>
<evidence type="ECO:0000313" key="2">
    <source>
        <dbReference type="EMBL" id="OWU73667.1"/>
    </source>
</evidence>
<gene>
    <name evidence="2" type="ORF">ATO3_13655</name>
</gene>
<dbReference type="Pfam" id="PF15887">
    <property type="entry name" value="Peptidase_Mx"/>
    <property type="match status" value="1"/>
</dbReference>
<dbReference type="PIRSF" id="PIRSF012641">
    <property type="entry name" value="UCP012641"/>
    <property type="match status" value="1"/>
</dbReference>
<protein>
    <recommendedName>
        <fullName evidence="1">Zinc-ribbon domain-containing protein</fullName>
    </recommendedName>
</protein>
<dbReference type="Gene3D" id="3.40.390.70">
    <property type="match status" value="1"/>
</dbReference>
<sequence length="323" mass="35701">MRIFSCPNCDAPVNFANTECLNCGQALHYDIAAQDFVAGGADCVNRPAIGCNWIAGEDGYCWSCAMTSVIPETVEGDNQLHWAKTEAAKRRVLATLGRWGWFNPADPGRLPEYRMLSEVTSDGPSDVLMAHGDGVITINVTEADVLERLERREDLGEKLRTMIGHIRHETAHFLFVRLLDVPGFDKAFRDLMGDERTDYAAALDRHYSNGPPDGWTETHITPYAASHPHEDWAETVAHLLHLVDIIDCAVAAGWTMAEAPAGYDPYAEADGERVITLGAEYALGVNHINRSIGLGDIYPFVLTDGVREKLDFVHHWLQPGQST</sequence>
<accession>A0A225NR34</accession>
<dbReference type="InterPro" id="IPR011201">
    <property type="entry name" value="Zinc-ribbon_6_bact"/>
</dbReference>
<evidence type="ECO:0000259" key="1">
    <source>
        <dbReference type="Pfam" id="PF10005"/>
    </source>
</evidence>
<dbReference type="EMBL" id="AQQR01000004">
    <property type="protein sequence ID" value="OWU73667.1"/>
    <property type="molecule type" value="Genomic_DNA"/>
</dbReference>
<dbReference type="AlphaFoldDB" id="A0A225NR34"/>
<dbReference type="RefSeq" id="WP_088650411.1">
    <property type="nucleotide sequence ID" value="NZ_AQQR01000004.1"/>
</dbReference>
<feature type="domain" description="Zinc-ribbon" evidence="1">
    <location>
        <begin position="4"/>
        <end position="72"/>
    </location>
</feature>